<dbReference type="PANTHER" id="PTHR43134:SF3">
    <property type="entry name" value="FLAGELLAR BIOSYNTHESIS PROTEIN FLHF"/>
    <property type="match status" value="1"/>
</dbReference>
<dbReference type="GO" id="GO:0005886">
    <property type="term" value="C:plasma membrane"/>
    <property type="evidence" value="ECO:0007669"/>
    <property type="project" value="UniProtKB-SubCell"/>
</dbReference>
<dbReference type="PANTHER" id="PTHR43134">
    <property type="entry name" value="SIGNAL RECOGNITION PARTICLE RECEPTOR SUBUNIT ALPHA"/>
    <property type="match status" value="1"/>
</dbReference>
<evidence type="ECO:0000256" key="2">
    <source>
        <dbReference type="ARBA" id="ARBA00008531"/>
    </source>
</evidence>
<dbReference type="GO" id="GO:0015031">
    <property type="term" value="P:protein transport"/>
    <property type="evidence" value="ECO:0007669"/>
    <property type="project" value="UniProtKB-KW"/>
</dbReference>
<dbReference type="GO" id="GO:0005047">
    <property type="term" value="F:signal recognition particle binding"/>
    <property type="evidence" value="ECO:0007669"/>
    <property type="project" value="TreeGrafter"/>
</dbReference>
<evidence type="ECO:0000256" key="3">
    <source>
        <dbReference type="ARBA" id="ARBA00014919"/>
    </source>
</evidence>
<keyword evidence="6" id="KW-0547">Nucleotide-binding</keyword>
<dbReference type="SUPFAM" id="SSF52540">
    <property type="entry name" value="P-loop containing nucleoside triphosphate hydrolases"/>
    <property type="match status" value="1"/>
</dbReference>
<accession>C8W1H4</accession>
<dbReference type="HOGENOM" id="CLU_009301_11_4_9"/>
<comment type="subcellular location">
    <subcellularLocation>
        <location evidence="1">Cell membrane</location>
        <topology evidence="1">Peripheral membrane protein</topology>
        <orientation evidence="1">Cytoplasmic side</orientation>
    </subcellularLocation>
</comment>
<keyword evidence="8" id="KW-0653">Protein transport</keyword>
<dbReference type="SMART" id="SM00382">
    <property type="entry name" value="AAA"/>
    <property type="match status" value="1"/>
</dbReference>
<evidence type="ECO:0000256" key="7">
    <source>
        <dbReference type="ARBA" id="ARBA00022795"/>
    </source>
</evidence>
<dbReference type="EMBL" id="CP001720">
    <property type="protein sequence ID" value="ACV61619.1"/>
    <property type="molecule type" value="Genomic_DNA"/>
</dbReference>
<dbReference type="InterPro" id="IPR047040">
    <property type="entry name" value="FlhF__GTPase_dom"/>
</dbReference>
<dbReference type="InterPro" id="IPR003593">
    <property type="entry name" value="AAA+_ATPase"/>
</dbReference>
<dbReference type="CDD" id="cd17873">
    <property type="entry name" value="FlhF"/>
    <property type="match status" value="1"/>
</dbReference>
<evidence type="ECO:0000256" key="5">
    <source>
        <dbReference type="ARBA" id="ARBA00022475"/>
    </source>
</evidence>
<feature type="domain" description="SRP54-type proteins GTP-binding" evidence="15">
    <location>
        <begin position="235"/>
        <end position="427"/>
    </location>
</feature>
<evidence type="ECO:0000256" key="6">
    <source>
        <dbReference type="ARBA" id="ARBA00022741"/>
    </source>
</evidence>
<dbReference type="GO" id="GO:0003924">
    <property type="term" value="F:GTPase activity"/>
    <property type="evidence" value="ECO:0007669"/>
    <property type="project" value="UniProtKB-UniRule"/>
</dbReference>
<keyword evidence="17" id="KW-1185">Reference proteome</keyword>
<proteinExistence type="inferred from homology"/>
<gene>
    <name evidence="16" type="ordered locus">Dtox_0705</name>
</gene>
<evidence type="ECO:0000313" key="17">
    <source>
        <dbReference type="Proteomes" id="UP000002217"/>
    </source>
</evidence>
<keyword evidence="5" id="KW-1003">Cell membrane</keyword>
<dbReference type="AlphaFoldDB" id="C8W1H4"/>
<comment type="similarity">
    <text evidence="2">Belongs to the GTP-binding SRP family.</text>
</comment>
<keyword evidence="10" id="KW-0472">Membrane</keyword>
<evidence type="ECO:0000259" key="15">
    <source>
        <dbReference type="SMART" id="SM00962"/>
    </source>
</evidence>
<dbReference type="STRING" id="485916.Dtox_0705"/>
<dbReference type="Pfam" id="PF00448">
    <property type="entry name" value="SRP54"/>
    <property type="match status" value="1"/>
</dbReference>
<sequence>MKVKKYLVNDMKEALYLIKKDLGPEAMIINSRKVRRKGLLGFFIKRKLEVTAAVDEPVVNEKRQELSQAVGAGPVSSPAPVERVMRGEAAARTRAQLAYNIAGTTVGKARESGFSTGGTINSPGSSSVSSLSLRDKNIQPVNSESKLHNELSEVKLLLNRIMRDKDTSHEDIFISKWRQILLDTDMDEVLVERLLEDANDRYDSGRSDRDEMLKVNLINKITGLIEPAYQDISFGKVYAFIGPTGVGKTTTLAKLAAQFSLFYQKDIALITIDTYRIGAVEQLKTYGEIIGVSLDVVMTPEDLHRVIMRHKDKDIILIDTAGHPSNNAVYVQELKGFLDVISLPLDIFLVLSATTKNKDMFKIIDEFGRKDISKIIFTKIDETESLGAMLNIIYRTNIPIYYVTDGQSVPDDIEQVYPKKLAKLLLKGVSNQNDGPGF</sequence>
<dbReference type="FunFam" id="3.40.50.300:FF:000695">
    <property type="entry name" value="Flagellar biosynthesis regulator FlhF"/>
    <property type="match status" value="1"/>
</dbReference>
<dbReference type="GO" id="GO:0005525">
    <property type="term" value="F:GTP binding"/>
    <property type="evidence" value="ECO:0007669"/>
    <property type="project" value="UniProtKB-UniRule"/>
</dbReference>
<evidence type="ECO:0000256" key="11">
    <source>
        <dbReference type="ARBA" id="ARBA00023225"/>
    </source>
</evidence>
<reference evidence="16 17" key="1">
    <citation type="journal article" date="2009" name="Stand. Genomic Sci.">
        <title>Complete genome sequence of Desulfotomaculum acetoxidans type strain (5575).</title>
        <authorList>
            <person name="Spring S."/>
            <person name="Lapidus A."/>
            <person name="Schroder M."/>
            <person name="Gleim D."/>
            <person name="Sims D."/>
            <person name="Meincke L."/>
            <person name="Glavina Del Rio T."/>
            <person name="Tice H."/>
            <person name="Copeland A."/>
            <person name="Cheng J.F."/>
            <person name="Lucas S."/>
            <person name="Chen F."/>
            <person name="Nolan M."/>
            <person name="Bruce D."/>
            <person name="Goodwin L."/>
            <person name="Pitluck S."/>
            <person name="Ivanova N."/>
            <person name="Mavromatis K."/>
            <person name="Mikhailova N."/>
            <person name="Pati A."/>
            <person name="Chen A."/>
            <person name="Palaniappan K."/>
            <person name="Land M."/>
            <person name="Hauser L."/>
            <person name="Chang Y.J."/>
            <person name="Jeffries C.D."/>
            <person name="Chain P."/>
            <person name="Saunders E."/>
            <person name="Brettin T."/>
            <person name="Detter J.C."/>
            <person name="Goker M."/>
            <person name="Bristow J."/>
            <person name="Eisen J.A."/>
            <person name="Markowitz V."/>
            <person name="Hugenholtz P."/>
            <person name="Kyrpides N.C."/>
            <person name="Klenk H.P."/>
            <person name="Han C."/>
        </authorList>
    </citation>
    <scope>NUCLEOTIDE SEQUENCE [LARGE SCALE GENOMIC DNA]</scope>
    <source>
        <strain evidence="17">ATCC 49208 / DSM 771 / VKM B-1644</strain>
    </source>
</reference>
<evidence type="ECO:0000256" key="1">
    <source>
        <dbReference type="ARBA" id="ARBA00004413"/>
    </source>
</evidence>
<evidence type="ECO:0000256" key="13">
    <source>
        <dbReference type="NCBIfam" id="TIGR03499"/>
    </source>
</evidence>
<organism evidence="16 17">
    <name type="scientific">Desulfofarcimen acetoxidans (strain ATCC 49208 / DSM 771 / KCTC 5769 / VKM B-1644 / 5575)</name>
    <name type="common">Desulfotomaculum acetoxidans</name>
    <dbReference type="NCBI Taxonomy" id="485916"/>
    <lineage>
        <taxon>Bacteria</taxon>
        <taxon>Bacillati</taxon>
        <taxon>Bacillota</taxon>
        <taxon>Clostridia</taxon>
        <taxon>Eubacteriales</taxon>
        <taxon>Peptococcaceae</taxon>
        <taxon>Desulfofarcimen</taxon>
    </lineage>
</organism>
<dbReference type="SMART" id="SM00962">
    <property type="entry name" value="SRP54"/>
    <property type="match status" value="1"/>
</dbReference>
<evidence type="ECO:0000259" key="14">
    <source>
        <dbReference type="SMART" id="SM00382"/>
    </source>
</evidence>
<keyword evidence="7" id="KW-1005">Bacterial flagellum biogenesis</keyword>
<feature type="domain" description="AAA+ ATPase" evidence="14">
    <location>
        <begin position="234"/>
        <end position="381"/>
    </location>
</feature>
<dbReference type="Gene3D" id="3.40.50.300">
    <property type="entry name" value="P-loop containing nucleotide triphosphate hydrolases"/>
    <property type="match status" value="1"/>
</dbReference>
<evidence type="ECO:0000256" key="8">
    <source>
        <dbReference type="ARBA" id="ARBA00022927"/>
    </source>
</evidence>
<dbReference type="GO" id="GO:0006614">
    <property type="term" value="P:SRP-dependent cotranslational protein targeting to membrane"/>
    <property type="evidence" value="ECO:0007669"/>
    <property type="project" value="UniProtKB-UniRule"/>
</dbReference>
<dbReference type="GO" id="GO:0044781">
    <property type="term" value="P:bacterial-type flagellum organization"/>
    <property type="evidence" value="ECO:0007669"/>
    <property type="project" value="UniProtKB-UniRule"/>
</dbReference>
<dbReference type="InterPro" id="IPR000897">
    <property type="entry name" value="SRP54_GTPase_dom"/>
</dbReference>
<dbReference type="OrthoDB" id="9778554at2"/>
<name>C8W1H4_DESAS</name>
<keyword evidence="9" id="KW-0342">GTP-binding</keyword>
<keyword evidence="11" id="KW-1006">Bacterial flagellum protein export</keyword>
<evidence type="ECO:0000256" key="10">
    <source>
        <dbReference type="ARBA" id="ARBA00023136"/>
    </source>
</evidence>
<dbReference type="Proteomes" id="UP000002217">
    <property type="component" value="Chromosome"/>
</dbReference>
<evidence type="ECO:0000256" key="9">
    <source>
        <dbReference type="ARBA" id="ARBA00023134"/>
    </source>
</evidence>
<keyword evidence="4" id="KW-0813">Transport</keyword>
<dbReference type="InterPro" id="IPR027417">
    <property type="entry name" value="P-loop_NTPase"/>
</dbReference>
<dbReference type="RefSeq" id="WP_015756337.1">
    <property type="nucleotide sequence ID" value="NC_013216.1"/>
</dbReference>
<comment type="function">
    <text evidence="12">Necessary for flagellar biosynthesis. May be involved in translocation of the flagellum.</text>
</comment>
<dbReference type="InterPro" id="IPR020006">
    <property type="entry name" value="FlhF"/>
</dbReference>
<evidence type="ECO:0000256" key="12">
    <source>
        <dbReference type="ARBA" id="ARBA00025337"/>
    </source>
</evidence>
<dbReference type="NCBIfam" id="TIGR03499">
    <property type="entry name" value="FlhF"/>
    <property type="match status" value="1"/>
</dbReference>
<dbReference type="eggNOG" id="COG1419">
    <property type="taxonomic scope" value="Bacteria"/>
</dbReference>
<dbReference type="Gene3D" id="1.20.120.1380">
    <property type="entry name" value="Flagellar FlhF biosynthesis protein, N domain"/>
    <property type="match status" value="1"/>
</dbReference>
<evidence type="ECO:0000256" key="4">
    <source>
        <dbReference type="ARBA" id="ARBA00022448"/>
    </source>
</evidence>
<protein>
    <recommendedName>
        <fullName evidence="3 13">Flagellar biosynthesis protein FlhF</fullName>
    </recommendedName>
</protein>
<dbReference type="KEGG" id="dae:Dtox_0705"/>
<evidence type="ECO:0000313" key="16">
    <source>
        <dbReference type="EMBL" id="ACV61619.1"/>
    </source>
</evidence>